<evidence type="ECO:0000256" key="2">
    <source>
        <dbReference type="SAM" id="MobiDB-lite"/>
    </source>
</evidence>
<dbReference type="CDD" id="cd06257">
    <property type="entry name" value="DnaJ"/>
    <property type="match status" value="1"/>
</dbReference>
<dbReference type="InterPro" id="IPR013087">
    <property type="entry name" value="Znf_C2H2_type"/>
</dbReference>
<evidence type="ECO:0000259" key="3">
    <source>
        <dbReference type="PROSITE" id="PS50076"/>
    </source>
</evidence>
<dbReference type="Pfam" id="PF00226">
    <property type="entry name" value="DnaJ"/>
    <property type="match status" value="1"/>
</dbReference>
<feature type="domain" description="C2H2-type" evidence="4">
    <location>
        <begin position="323"/>
        <end position="352"/>
    </location>
</feature>
<dbReference type="InterPro" id="IPR001623">
    <property type="entry name" value="DnaJ_domain"/>
</dbReference>
<dbReference type="InterPro" id="IPR054076">
    <property type="entry name" value="ZUO1-like_ZHD"/>
</dbReference>
<sequence length="393" mass="44779">MGANASSHNHNDNTGAAPAEDQQDYYTLLGVSEDATSEDIKATFRKLALVHHPDKNADDIEGATQRFAAIQQAYEERAWYDTHRSSLVPEADAEDVLNDMRHGSGSNNKSSVPRGRGLTSKHLMRFFDATVWSGFDDSDSGFFNIYRNLFQRLAEDEEQHGSDVDYPSFGTSSWPWMPAEKGLEHEAAKTFYNYWSSFATAKEFVWMEQWNLQEAPDRRVRRLMEKDNKKARDDAKRDYNDTVRSLVMFIRKRDPRYKAHIASQASATNSGTSTPRHAVAASAAAARKRAEASEAYVEQDWQRVKPEDGADGDWNDAEGAEEWECVACGKSFRSEAQWNSHERSRKHLKEVERCRYLAFQPEIFPLMHANKVTTRNGARERGTEFRGRTARST</sequence>
<keyword evidence="1" id="KW-0862">Zinc</keyword>
<keyword evidence="1" id="KW-0863">Zinc-finger</keyword>
<dbReference type="AlphaFoldDB" id="A0A164TGV0"/>
<reference evidence="5 6" key="1">
    <citation type="journal article" date="2016" name="Mol. Biol. Evol.">
        <title>Comparative Genomics of Early-Diverging Mushroom-Forming Fungi Provides Insights into the Origins of Lignocellulose Decay Capabilities.</title>
        <authorList>
            <person name="Nagy L.G."/>
            <person name="Riley R."/>
            <person name="Tritt A."/>
            <person name="Adam C."/>
            <person name="Daum C."/>
            <person name="Floudas D."/>
            <person name="Sun H."/>
            <person name="Yadav J.S."/>
            <person name="Pangilinan J."/>
            <person name="Larsson K.H."/>
            <person name="Matsuura K."/>
            <person name="Barry K."/>
            <person name="Labutti K."/>
            <person name="Kuo R."/>
            <person name="Ohm R.A."/>
            <person name="Bhattacharya S.S."/>
            <person name="Shirouzu T."/>
            <person name="Yoshinaga Y."/>
            <person name="Martin F.M."/>
            <person name="Grigoriev I.V."/>
            <person name="Hibbett D.S."/>
        </authorList>
    </citation>
    <scope>NUCLEOTIDE SEQUENCE [LARGE SCALE GENOMIC DNA]</scope>
    <source>
        <strain evidence="5 6">HHB9708</strain>
    </source>
</reference>
<dbReference type="GO" id="GO:0008270">
    <property type="term" value="F:zinc ion binding"/>
    <property type="evidence" value="ECO:0007669"/>
    <property type="project" value="UniProtKB-KW"/>
</dbReference>
<dbReference type="EMBL" id="KV419410">
    <property type="protein sequence ID" value="KZS92351.1"/>
    <property type="molecule type" value="Genomic_DNA"/>
</dbReference>
<keyword evidence="6" id="KW-1185">Reference proteome</keyword>
<feature type="domain" description="J" evidence="3">
    <location>
        <begin position="24"/>
        <end position="82"/>
    </location>
</feature>
<dbReference type="SUPFAM" id="SSF46565">
    <property type="entry name" value="Chaperone J-domain"/>
    <property type="match status" value="1"/>
</dbReference>
<dbReference type="GO" id="GO:0005737">
    <property type="term" value="C:cytoplasm"/>
    <property type="evidence" value="ECO:0007669"/>
    <property type="project" value="TreeGrafter"/>
</dbReference>
<keyword evidence="1" id="KW-0479">Metal-binding</keyword>
<dbReference type="PROSITE" id="PS50076">
    <property type="entry name" value="DNAJ_2"/>
    <property type="match status" value="1"/>
</dbReference>
<dbReference type="InterPro" id="IPR036236">
    <property type="entry name" value="Znf_C2H2_sf"/>
</dbReference>
<evidence type="ECO:0000259" key="4">
    <source>
        <dbReference type="PROSITE" id="PS50157"/>
    </source>
</evidence>
<evidence type="ECO:0000313" key="5">
    <source>
        <dbReference type="EMBL" id="KZS92351.1"/>
    </source>
</evidence>
<feature type="compositionally biased region" description="Polar residues" evidence="2">
    <location>
        <begin position="1"/>
        <end position="14"/>
    </location>
</feature>
<proteinExistence type="predicted"/>
<dbReference type="PROSITE" id="PS00028">
    <property type="entry name" value="ZINC_FINGER_C2H2_1"/>
    <property type="match status" value="1"/>
</dbReference>
<dbReference type="Gene3D" id="3.30.160.60">
    <property type="entry name" value="Classic Zinc Finger"/>
    <property type="match status" value="1"/>
</dbReference>
<organism evidence="5 6">
    <name type="scientific">Sistotremastrum niveocremeum HHB9708</name>
    <dbReference type="NCBI Taxonomy" id="1314777"/>
    <lineage>
        <taxon>Eukaryota</taxon>
        <taxon>Fungi</taxon>
        <taxon>Dikarya</taxon>
        <taxon>Basidiomycota</taxon>
        <taxon>Agaricomycotina</taxon>
        <taxon>Agaricomycetes</taxon>
        <taxon>Sistotremastrales</taxon>
        <taxon>Sistotremastraceae</taxon>
        <taxon>Sertulicium</taxon>
        <taxon>Sertulicium niveocremeum</taxon>
    </lineage>
</organism>
<dbReference type="SMART" id="SM00271">
    <property type="entry name" value="DnaJ"/>
    <property type="match status" value="1"/>
</dbReference>
<dbReference type="PANTHER" id="PTHR44029">
    <property type="entry name" value="DNAJ HOMOLOG SUBFAMILY C MEMBER 21"/>
    <property type="match status" value="1"/>
</dbReference>
<dbReference type="SUPFAM" id="SSF57667">
    <property type="entry name" value="beta-beta-alpha zinc fingers"/>
    <property type="match status" value="1"/>
</dbReference>
<dbReference type="OrthoDB" id="5894at2759"/>
<dbReference type="STRING" id="1314777.A0A164TGV0"/>
<feature type="compositionally biased region" description="Basic and acidic residues" evidence="2">
    <location>
        <begin position="377"/>
        <end position="387"/>
    </location>
</feature>
<dbReference type="PANTHER" id="PTHR44029:SF1">
    <property type="entry name" value="DNAJ HOMOLOG SUBFAMILY C MEMBER 21"/>
    <property type="match status" value="1"/>
</dbReference>
<feature type="region of interest" description="Disordered" evidence="2">
    <location>
        <begin position="374"/>
        <end position="393"/>
    </location>
</feature>
<dbReference type="Pfam" id="PF12874">
    <property type="entry name" value="zf-met"/>
    <property type="match status" value="1"/>
</dbReference>
<accession>A0A164TGV0</accession>
<dbReference type="Gene3D" id="1.10.287.110">
    <property type="entry name" value="DnaJ domain"/>
    <property type="match status" value="1"/>
</dbReference>
<feature type="region of interest" description="Disordered" evidence="2">
    <location>
        <begin position="1"/>
        <end position="21"/>
    </location>
</feature>
<dbReference type="InterPro" id="IPR051964">
    <property type="entry name" value="Chaperone_stress_response"/>
</dbReference>
<protein>
    <submittedName>
        <fullName evidence="5">DnaJ-domain-containing protein</fullName>
    </submittedName>
</protein>
<name>A0A164TGV0_9AGAM</name>
<dbReference type="InterPro" id="IPR036869">
    <property type="entry name" value="J_dom_sf"/>
</dbReference>
<gene>
    <name evidence="5" type="ORF">SISNIDRAFT_412505</name>
</gene>
<dbReference type="Proteomes" id="UP000076722">
    <property type="component" value="Unassembled WGS sequence"/>
</dbReference>
<dbReference type="PRINTS" id="PR00625">
    <property type="entry name" value="JDOMAIN"/>
</dbReference>
<evidence type="ECO:0000256" key="1">
    <source>
        <dbReference type="PROSITE-ProRule" id="PRU00042"/>
    </source>
</evidence>
<dbReference type="PROSITE" id="PS50157">
    <property type="entry name" value="ZINC_FINGER_C2H2_2"/>
    <property type="match status" value="1"/>
</dbReference>
<evidence type="ECO:0000313" key="6">
    <source>
        <dbReference type="Proteomes" id="UP000076722"/>
    </source>
</evidence>
<dbReference type="Pfam" id="PF21884">
    <property type="entry name" value="ZUO1-like_ZHD"/>
    <property type="match status" value="1"/>
</dbReference>